<accession>A0A803JKC2</accession>
<keyword evidence="13" id="KW-1185">Reference proteome</keyword>
<dbReference type="SMART" id="SM00184">
    <property type="entry name" value="RING"/>
    <property type="match status" value="1"/>
</dbReference>
<reference evidence="12" key="2">
    <citation type="submission" date="2021-03" db="UniProtKB">
        <authorList>
            <consortium name="Ensembl"/>
        </authorList>
    </citation>
    <scope>IDENTIFICATION</scope>
</reference>
<dbReference type="KEGG" id="xtr:100488000"/>
<dbReference type="Pfam" id="PF00643">
    <property type="entry name" value="zf-B_box"/>
    <property type="match status" value="1"/>
</dbReference>
<protein>
    <submittedName>
        <fullName evidence="12 14">E3 ubiquitin/ISG15 ligase TRIM25</fullName>
    </submittedName>
</protein>
<evidence type="ECO:0000256" key="1">
    <source>
        <dbReference type="ARBA" id="ARBA00022588"/>
    </source>
</evidence>
<keyword evidence="1" id="KW-0399">Innate immunity</keyword>
<dbReference type="InterPro" id="IPR000315">
    <property type="entry name" value="Znf_B-box"/>
</dbReference>
<evidence type="ECO:0000256" key="8">
    <source>
        <dbReference type="SAM" id="Coils"/>
    </source>
</evidence>
<evidence type="ECO:0000256" key="7">
    <source>
        <dbReference type="PROSITE-ProRule" id="PRU00024"/>
    </source>
</evidence>
<dbReference type="CDD" id="cd19769">
    <property type="entry name" value="Bbox2_TRIM16-like"/>
    <property type="match status" value="1"/>
</dbReference>
<dbReference type="Gene3D" id="4.10.830.40">
    <property type="match status" value="1"/>
</dbReference>
<evidence type="ECO:0000313" key="14">
    <source>
        <dbReference type="RefSeq" id="XP_002935901.2"/>
    </source>
</evidence>
<dbReference type="Gene3D" id="3.30.160.60">
    <property type="entry name" value="Classic Zinc Finger"/>
    <property type="match status" value="1"/>
</dbReference>
<dbReference type="Xenbase" id="XB-GENE-29079023">
    <property type="gene designation" value="LOC100488000"/>
</dbReference>
<keyword evidence="6 8" id="KW-0175">Coiled coil</keyword>
<dbReference type="Gene3D" id="2.60.120.920">
    <property type="match status" value="1"/>
</dbReference>
<keyword evidence="14" id="KW-0436">Ligase</keyword>
<dbReference type="SUPFAM" id="SSF57845">
    <property type="entry name" value="B-box zinc-binding domain"/>
    <property type="match status" value="1"/>
</dbReference>
<dbReference type="GeneTree" id="ENSGT01030000234583"/>
<keyword evidence="3 7" id="KW-0863">Zinc-finger</keyword>
<dbReference type="AGR" id="Xenbase:XB-GENE-29079023"/>
<dbReference type="GO" id="GO:0005737">
    <property type="term" value="C:cytoplasm"/>
    <property type="evidence" value="ECO:0007669"/>
    <property type="project" value="UniProtKB-ARBA"/>
</dbReference>
<evidence type="ECO:0000256" key="6">
    <source>
        <dbReference type="ARBA" id="ARBA00023054"/>
    </source>
</evidence>
<dbReference type="SMART" id="SM00449">
    <property type="entry name" value="SPRY"/>
    <property type="match status" value="1"/>
</dbReference>
<keyword evidence="4" id="KW-0862">Zinc</keyword>
<reference evidence="12" key="1">
    <citation type="journal article" date="2010" name="Science">
        <title>The genome of the Western clawed frog Xenopus tropicalis.</title>
        <authorList>
            <person name="Hellsten U."/>
            <person name="Harland R.M."/>
            <person name="Gilchrist M.J."/>
            <person name="Hendrix D."/>
            <person name="Jurka J."/>
            <person name="Kapitonov V."/>
            <person name="Ovcharenko I."/>
            <person name="Putnam N.H."/>
            <person name="Shu S."/>
            <person name="Taher L."/>
            <person name="Blitz I.L."/>
            <person name="Blumberg B."/>
            <person name="Dichmann D.S."/>
            <person name="Dubchak I."/>
            <person name="Amaya E."/>
            <person name="Detter J.C."/>
            <person name="Fletcher R."/>
            <person name="Gerhard D.S."/>
            <person name="Goodstein D."/>
            <person name="Graves T."/>
            <person name="Grigoriev I.V."/>
            <person name="Grimwood J."/>
            <person name="Kawashima T."/>
            <person name="Lindquist E."/>
            <person name="Lucas S.M."/>
            <person name="Mead P.E."/>
            <person name="Mitros T."/>
            <person name="Ogino H."/>
            <person name="Ohta Y."/>
            <person name="Poliakov A.V."/>
            <person name="Pollet N."/>
            <person name="Robert J."/>
            <person name="Salamov A."/>
            <person name="Sater A.K."/>
            <person name="Schmutz J."/>
            <person name="Terry A."/>
            <person name="Vize P.D."/>
            <person name="Warren W.C."/>
            <person name="Wells D."/>
            <person name="Wills A."/>
            <person name="Wilson R.K."/>
            <person name="Zimmerman L.B."/>
            <person name="Zorn A.M."/>
            <person name="Grainger R."/>
            <person name="Grammer T."/>
            <person name="Khokha M.K."/>
            <person name="Richardson P.M."/>
            <person name="Rokhsar D.S."/>
        </authorList>
    </citation>
    <scope>NUCLEOTIDE SEQUENCE [LARGE SCALE GENOMIC DNA]</scope>
    <source>
        <strain evidence="12">Nigerian</strain>
    </source>
</reference>
<dbReference type="InterPro" id="IPR043136">
    <property type="entry name" value="B30.2/SPRY_sf"/>
</dbReference>
<dbReference type="GO" id="GO:0016874">
    <property type="term" value="F:ligase activity"/>
    <property type="evidence" value="ECO:0007669"/>
    <property type="project" value="UniProtKB-KW"/>
</dbReference>
<dbReference type="InterPro" id="IPR003877">
    <property type="entry name" value="SPRY_dom"/>
</dbReference>
<dbReference type="PROSITE" id="PS50188">
    <property type="entry name" value="B302_SPRY"/>
    <property type="match status" value="1"/>
</dbReference>
<dbReference type="GeneID" id="100488000"/>
<evidence type="ECO:0000313" key="15">
    <source>
        <dbReference type="Xenbase" id="XB-GENE-29079023"/>
    </source>
</evidence>
<dbReference type="InterPro" id="IPR013320">
    <property type="entry name" value="ConA-like_dom_sf"/>
</dbReference>
<dbReference type="OMA" id="CRNRKLS"/>
<dbReference type="SMART" id="SM00336">
    <property type="entry name" value="BBOX"/>
    <property type="match status" value="1"/>
</dbReference>
<dbReference type="InterPro" id="IPR001870">
    <property type="entry name" value="B30.2/SPRY"/>
</dbReference>
<dbReference type="SUPFAM" id="SSF57850">
    <property type="entry name" value="RING/U-box"/>
    <property type="match status" value="1"/>
</dbReference>
<gene>
    <name evidence="12 14 15" type="primary">LOC100488000</name>
</gene>
<evidence type="ECO:0000256" key="4">
    <source>
        <dbReference type="ARBA" id="ARBA00022833"/>
    </source>
</evidence>
<dbReference type="Pfam" id="PF00622">
    <property type="entry name" value="SPRY"/>
    <property type="match status" value="1"/>
</dbReference>
<keyword evidence="2" id="KW-0479">Metal-binding</keyword>
<evidence type="ECO:0000313" key="12">
    <source>
        <dbReference type="Ensembl" id="ENSXETP00000108359"/>
    </source>
</evidence>
<evidence type="ECO:0000256" key="2">
    <source>
        <dbReference type="ARBA" id="ARBA00022723"/>
    </source>
</evidence>
<dbReference type="InterPro" id="IPR027370">
    <property type="entry name" value="Znf-RING_euk"/>
</dbReference>
<dbReference type="InterPro" id="IPR001841">
    <property type="entry name" value="Znf_RING"/>
</dbReference>
<evidence type="ECO:0000259" key="10">
    <source>
        <dbReference type="PROSITE" id="PS50119"/>
    </source>
</evidence>
<proteinExistence type="predicted"/>
<evidence type="ECO:0000256" key="5">
    <source>
        <dbReference type="ARBA" id="ARBA00022859"/>
    </source>
</evidence>
<evidence type="ECO:0000313" key="13">
    <source>
        <dbReference type="Proteomes" id="UP000008143"/>
    </source>
</evidence>
<feature type="domain" description="RING-type" evidence="9">
    <location>
        <begin position="13"/>
        <end position="56"/>
    </location>
</feature>
<evidence type="ECO:0000259" key="9">
    <source>
        <dbReference type="PROSITE" id="PS50089"/>
    </source>
</evidence>
<dbReference type="AlphaFoldDB" id="A0A803JKC2"/>
<dbReference type="Pfam" id="PF13445">
    <property type="entry name" value="zf-RING_UBOX"/>
    <property type="match status" value="1"/>
</dbReference>
<dbReference type="InterPro" id="IPR003879">
    <property type="entry name" value="Butyrophylin_SPRY"/>
</dbReference>
<dbReference type="Ensembl" id="ENSXETT00000117470">
    <property type="protein sequence ID" value="ENSXETP00000108359"/>
    <property type="gene ID" value="ENSXETG00000042169"/>
</dbReference>
<dbReference type="PANTHER" id="PTHR25465:SF79">
    <property type="entry name" value="E3 UBIQUITIN_ISG15 LIGASE TRIM25"/>
    <property type="match status" value="1"/>
</dbReference>
<dbReference type="SUPFAM" id="SSF49899">
    <property type="entry name" value="Concanavalin A-like lectins/glucanases"/>
    <property type="match status" value="1"/>
</dbReference>
<dbReference type="RefSeq" id="XP_002935901.2">
    <property type="nucleotide sequence ID" value="XM_002935855.5"/>
</dbReference>
<sequence length="556" mass="62863">MAAATDLRDELNCSICLDIYTDPVMLPCGHNFCLSCIQSVLASQANTGAYTCPECRVKFQVRPAICRNRKLSNIAGYFHSSQSETEIICSYCHSPVPAVKTCLQCEASLCESHLKKHTKSPEHILCEPIASLDNRKCPTHKELLKYYCLDDAACICVSCCLVGDHKGHQLELLSESSEKIKTKLASMLSKMTTEREGIIKKVKTLNERIRDIHKRSEGVAERITALFGDIREHLKVLERQIQLEVSLQEDEALLQISELIKQLEVKKAELCEKMRHLEEVCSATDPLTVLREGQLRCDEEDDGAQAEDIRRTYSVGHLDDIAISITLQRNLCKLTDIVSGFKAKRGFCVYEDTDVLFDVGTAGNHISVSDNRKTAFYCAESQSRSCTPDRFGNNQILSTRSFDGGRHYWEVECSLSRGWSVGVAYPSLKRRSMDACLGLNEKSWCLCVCDKDLSAMFNFSSTSIDSNFQNEPIGIYLDYDAGHLSFYEVSFPIRHLHTFTATFTEPLHAAFFIDKEESITIKRNWSLESNNSYDTSGKIQYEHLSMSFAQWQYHSQ</sequence>
<dbReference type="SMART" id="SM00589">
    <property type="entry name" value="PRY"/>
    <property type="match status" value="1"/>
</dbReference>
<evidence type="ECO:0000256" key="3">
    <source>
        <dbReference type="ARBA" id="ARBA00022771"/>
    </source>
</evidence>
<feature type="domain" description="B box-type" evidence="10">
    <location>
        <begin position="132"/>
        <end position="173"/>
    </location>
</feature>
<feature type="coiled-coil region" evidence="8">
    <location>
        <begin position="253"/>
        <end position="280"/>
    </location>
</feature>
<feature type="domain" description="B30.2/SPRY" evidence="11">
    <location>
        <begin position="335"/>
        <end position="530"/>
    </location>
</feature>
<dbReference type="GO" id="GO:0045087">
    <property type="term" value="P:innate immune response"/>
    <property type="evidence" value="ECO:0007669"/>
    <property type="project" value="UniProtKB-KW"/>
</dbReference>
<keyword evidence="5" id="KW-0391">Immunity</keyword>
<dbReference type="PROSITE" id="PS00518">
    <property type="entry name" value="ZF_RING_1"/>
    <property type="match status" value="1"/>
</dbReference>
<dbReference type="PROSITE" id="PS50089">
    <property type="entry name" value="ZF_RING_2"/>
    <property type="match status" value="1"/>
</dbReference>
<dbReference type="InterPro" id="IPR017907">
    <property type="entry name" value="Znf_RING_CS"/>
</dbReference>
<evidence type="ECO:0000259" key="11">
    <source>
        <dbReference type="PROSITE" id="PS50188"/>
    </source>
</evidence>
<reference evidence="14" key="3">
    <citation type="submission" date="2025-04" db="UniProtKB">
        <authorList>
            <consortium name="RefSeq"/>
        </authorList>
    </citation>
    <scope>IDENTIFICATION</scope>
    <source>
        <strain evidence="14">Nigerian</strain>
        <tissue evidence="14">Liver and blood</tissue>
    </source>
</reference>
<dbReference type="OrthoDB" id="6105938at2759"/>
<dbReference type="Proteomes" id="UP000008143">
    <property type="component" value="Chromosome 9"/>
</dbReference>
<dbReference type="PANTHER" id="PTHR25465">
    <property type="entry name" value="B-BOX DOMAIN CONTAINING"/>
    <property type="match status" value="1"/>
</dbReference>
<dbReference type="InterPro" id="IPR013083">
    <property type="entry name" value="Znf_RING/FYVE/PHD"/>
</dbReference>
<dbReference type="InterPro" id="IPR006574">
    <property type="entry name" value="PRY"/>
</dbReference>
<dbReference type="InterPro" id="IPR051051">
    <property type="entry name" value="E3_ubiq-ligase_TRIM/RNF"/>
</dbReference>
<name>A0A803JKC2_XENTR</name>
<organism evidence="12">
    <name type="scientific">Xenopus tropicalis</name>
    <name type="common">Western clawed frog</name>
    <name type="synonym">Silurana tropicalis</name>
    <dbReference type="NCBI Taxonomy" id="8364"/>
    <lineage>
        <taxon>Eukaryota</taxon>
        <taxon>Metazoa</taxon>
        <taxon>Chordata</taxon>
        <taxon>Craniata</taxon>
        <taxon>Vertebrata</taxon>
        <taxon>Euteleostomi</taxon>
        <taxon>Amphibia</taxon>
        <taxon>Batrachia</taxon>
        <taxon>Anura</taxon>
        <taxon>Pipoidea</taxon>
        <taxon>Pipidae</taxon>
        <taxon>Xenopodinae</taxon>
        <taxon>Xenopus</taxon>
        <taxon>Silurana</taxon>
    </lineage>
</organism>
<dbReference type="PROSITE" id="PS50119">
    <property type="entry name" value="ZF_BBOX"/>
    <property type="match status" value="1"/>
</dbReference>
<dbReference type="CDD" id="cd12891">
    <property type="entry name" value="SPRY_PRY_C-I_2"/>
    <property type="match status" value="1"/>
</dbReference>
<dbReference type="PRINTS" id="PR01407">
    <property type="entry name" value="BUTYPHLNCDUF"/>
</dbReference>
<dbReference type="GO" id="GO:0008270">
    <property type="term" value="F:zinc ion binding"/>
    <property type="evidence" value="ECO:0007669"/>
    <property type="project" value="UniProtKB-KW"/>
</dbReference>
<dbReference type="Gene3D" id="3.30.40.10">
    <property type="entry name" value="Zinc/RING finger domain, C3HC4 (zinc finger)"/>
    <property type="match status" value="1"/>
</dbReference>